<evidence type="ECO:0000256" key="1">
    <source>
        <dbReference type="SAM" id="Phobius"/>
    </source>
</evidence>
<dbReference type="AlphaFoldDB" id="A0A974SHF9"/>
<dbReference type="KEGG" id="xdi:EZH22_18265"/>
<dbReference type="EMBL" id="CP063362">
    <property type="protein sequence ID" value="QRG05064.1"/>
    <property type="molecule type" value="Genomic_DNA"/>
</dbReference>
<dbReference type="PANTHER" id="PTHR42280:SF1">
    <property type="entry name" value="CITG FAMILY PROTEIN"/>
    <property type="match status" value="1"/>
</dbReference>
<dbReference type="RefSeq" id="WP_203191930.1">
    <property type="nucleotide sequence ID" value="NZ_CP063362.1"/>
</dbReference>
<keyword evidence="1" id="KW-0472">Membrane</keyword>
<dbReference type="Pfam" id="PF01874">
    <property type="entry name" value="CitG"/>
    <property type="match status" value="1"/>
</dbReference>
<dbReference type="GO" id="GO:0046917">
    <property type="term" value="F:triphosphoribosyl-dephospho-CoA synthase activity"/>
    <property type="evidence" value="ECO:0007669"/>
    <property type="project" value="InterPro"/>
</dbReference>
<feature type="transmembrane region" description="Helical" evidence="1">
    <location>
        <begin position="71"/>
        <end position="95"/>
    </location>
</feature>
<proteinExistence type="predicted"/>
<dbReference type="PANTHER" id="PTHR42280">
    <property type="entry name" value="CITG FAMILY PROTEIN"/>
    <property type="match status" value="1"/>
</dbReference>
<organism evidence="2 3">
    <name type="scientific">Xanthobacter dioxanivorans</name>
    <dbReference type="NCBI Taxonomy" id="2528964"/>
    <lineage>
        <taxon>Bacteria</taxon>
        <taxon>Pseudomonadati</taxon>
        <taxon>Pseudomonadota</taxon>
        <taxon>Alphaproteobacteria</taxon>
        <taxon>Hyphomicrobiales</taxon>
        <taxon>Xanthobacteraceae</taxon>
        <taxon>Xanthobacter</taxon>
    </lineage>
</organism>
<evidence type="ECO:0000313" key="2">
    <source>
        <dbReference type="EMBL" id="QRG05064.1"/>
    </source>
</evidence>
<accession>A0A974SHF9</accession>
<evidence type="ECO:0000313" key="3">
    <source>
        <dbReference type="Proteomes" id="UP000596427"/>
    </source>
</evidence>
<sequence>MTTPAEAARAFEAACRAELVALKPGNVHVFAAGHGMEVAHFERAAAAAAPAIAAEGLRVGARIEAAVKASLAVAGCNTNLGIILLGAPLVAAALLPRPQGLRRRLSQVLEALDVADAAGAFRAIAAASPGGLGSAADADVRHPATLSLSAAMALAADRDLIARQYGDGYAEVFTLGVPALGADPTAPEGVEDAFLAFLSTLPDSHIARKFGREAAEGVRAEAQAVRAFLAGGSGAARRAALAAFDASLKARGLNPGTSADLTVASILAALLEQGG</sequence>
<gene>
    <name evidence="2" type="ORF">EZH22_18265</name>
</gene>
<keyword evidence="1" id="KW-1133">Transmembrane helix</keyword>
<keyword evidence="1" id="KW-0812">Transmembrane</keyword>
<name>A0A974SHF9_9HYPH</name>
<protein>
    <submittedName>
        <fullName evidence="2">Triphosphoribosyl-dephospho-CoA synthase</fullName>
    </submittedName>
</protein>
<keyword evidence="3" id="KW-1185">Reference proteome</keyword>
<dbReference type="InterPro" id="IPR002736">
    <property type="entry name" value="CitG"/>
</dbReference>
<reference evidence="2 3" key="1">
    <citation type="submission" date="2020-10" db="EMBL/GenBank/DDBJ databases">
        <title>Degradation of 1,4-Dioxane by Xanthobacter sp. YN2, via a Novel Group-2 Soluble Di-Iron Monooxygenase.</title>
        <authorList>
            <person name="Ma F."/>
            <person name="Wang Y."/>
            <person name="Yang J."/>
            <person name="Guo H."/>
            <person name="Su D."/>
            <person name="Yu L."/>
        </authorList>
    </citation>
    <scope>NUCLEOTIDE SEQUENCE [LARGE SCALE GENOMIC DNA]</scope>
    <source>
        <strain evidence="2 3">YN2</strain>
    </source>
</reference>
<dbReference type="Gene3D" id="1.10.4200.10">
    <property type="entry name" value="Triphosphoribosyl-dephospho-CoA protein"/>
    <property type="match status" value="1"/>
</dbReference>
<dbReference type="GO" id="GO:0005524">
    <property type="term" value="F:ATP binding"/>
    <property type="evidence" value="ECO:0007669"/>
    <property type="project" value="InterPro"/>
</dbReference>
<dbReference type="Proteomes" id="UP000596427">
    <property type="component" value="Chromosome"/>
</dbReference>